<dbReference type="InterPro" id="IPR015887">
    <property type="entry name" value="DNA_glyclase_Znf_dom_DNA_BS"/>
</dbReference>
<keyword evidence="11 15" id="KW-0456">Lyase</keyword>
<organism evidence="18 19">
    <name type="scientific">Corynebacterium pollutisoli</name>
    <dbReference type="NCBI Taxonomy" id="1610489"/>
    <lineage>
        <taxon>Bacteria</taxon>
        <taxon>Bacillati</taxon>
        <taxon>Actinomycetota</taxon>
        <taxon>Actinomycetes</taxon>
        <taxon>Mycobacteriales</taxon>
        <taxon>Corynebacteriaceae</taxon>
        <taxon>Corynebacterium</taxon>
    </lineage>
</organism>
<dbReference type="InterPro" id="IPR012319">
    <property type="entry name" value="FPG_cat"/>
</dbReference>
<feature type="active site" description="Proton donor; for delta-elimination activity" evidence="15">
    <location>
        <position position="258"/>
    </location>
</feature>
<dbReference type="Pfam" id="PF06831">
    <property type="entry name" value="H2TH"/>
    <property type="match status" value="1"/>
</dbReference>
<keyword evidence="7 15" id="KW-0378">Hydrolase</keyword>
<dbReference type="GO" id="GO:0008270">
    <property type="term" value="F:zinc ion binding"/>
    <property type="evidence" value="ECO:0007669"/>
    <property type="project" value="UniProtKB-UniRule"/>
</dbReference>
<evidence type="ECO:0000256" key="1">
    <source>
        <dbReference type="ARBA" id="ARBA00001668"/>
    </source>
</evidence>
<evidence type="ECO:0000256" key="8">
    <source>
        <dbReference type="ARBA" id="ARBA00022833"/>
    </source>
</evidence>
<dbReference type="Gene3D" id="1.10.8.50">
    <property type="match status" value="1"/>
</dbReference>
<dbReference type="OrthoDB" id="9800855at2"/>
<evidence type="ECO:0000256" key="9">
    <source>
        <dbReference type="ARBA" id="ARBA00023125"/>
    </source>
</evidence>
<dbReference type="PANTHER" id="PTHR22993:SF9">
    <property type="entry name" value="FORMAMIDOPYRIMIDINE-DNA GLYCOSYLASE"/>
    <property type="match status" value="1"/>
</dbReference>
<dbReference type="NCBIfam" id="NF002211">
    <property type="entry name" value="PRK01103.1"/>
    <property type="match status" value="1"/>
</dbReference>
<evidence type="ECO:0000256" key="3">
    <source>
        <dbReference type="ARBA" id="ARBA00011245"/>
    </source>
</evidence>
<evidence type="ECO:0000313" key="19">
    <source>
        <dbReference type="Proteomes" id="UP000193309"/>
    </source>
</evidence>
<comment type="catalytic activity">
    <reaction evidence="14 15">
        <text>2'-deoxyribonucleotide-(2'-deoxyribose 5'-phosphate)-2'-deoxyribonucleotide-DNA = a 3'-end 2'-deoxyribonucleotide-(2,3-dehydro-2,3-deoxyribose 5'-phosphate)-DNA + a 5'-end 5'-phospho-2'-deoxyribonucleoside-DNA + H(+)</text>
        <dbReference type="Rhea" id="RHEA:66592"/>
        <dbReference type="Rhea" id="RHEA-COMP:13180"/>
        <dbReference type="Rhea" id="RHEA-COMP:16897"/>
        <dbReference type="Rhea" id="RHEA-COMP:17067"/>
        <dbReference type="ChEBI" id="CHEBI:15378"/>
        <dbReference type="ChEBI" id="CHEBI:136412"/>
        <dbReference type="ChEBI" id="CHEBI:157695"/>
        <dbReference type="ChEBI" id="CHEBI:167181"/>
        <dbReference type="EC" id="4.2.99.18"/>
    </reaction>
</comment>
<keyword evidence="5 15" id="KW-0227">DNA damage</keyword>
<dbReference type="FunFam" id="1.10.8.50:FF:000003">
    <property type="entry name" value="Formamidopyrimidine-DNA glycosylase"/>
    <property type="match status" value="1"/>
</dbReference>
<dbReference type="PROSITE" id="PS01242">
    <property type="entry name" value="ZF_FPG_1"/>
    <property type="match status" value="1"/>
</dbReference>
<dbReference type="PROSITE" id="PS51066">
    <property type="entry name" value="ZF_FPG_2"/>
    <property type="match status" value="1"/>
</dbReference>
<comment type="subunit">
    <text evidence="3 15">Monomer.</text>
</comment>
<dbReference type="HAMAP" id="MF_00103">
    <property type="entry name" value="Fapy_DNA_glycosyl"/>
    <property type="match status" value="1"/>
</dbReference>
<keyword evidence="9 15" id="KW-0238">DNA-binding</keyword>
<dbReference type="Gene3D" id="3.20.190.10">
    <property type="entry name" value="MutM-like, N-terminal"/>
    <property type="match status" value="1"/>
</dbReference>
<dbReference type="SUPFAM" id="SSF81624">
    <property type="entry name" value="N-terminal domain of MutM-like DNA repair proteins"/>
    <property type="match status" value="1"/>
</dbReference>
<dbReference type="GO" id="GO:0034039">
    <property type="term" value="F:8-oxo-7,8-dihydroguanine DNA N-glycosylase activity"/>
    <property type="evidence" value="ECO:0007669"/>
    <property type="project" value="TreeGrafter"/>
</dbReference>
<evidence type="ECO:0000256" key="13">
    <source>
        <dbReference type="ARBA" id="ARBA00023295"/>
    </source>
</evidence>
<dbReference type="Pfam" id="PF06827">
    <property type="entry name" value="zf-FPG_IleRS"/>
    <property type="match status" value="1"/>
</dbReference>
<evidence type="ECO:0000256" key="11">
    <source>
        <dbReference type="ARBA" id="ARBA00023239"/>
    </source>
</evidence>
<accession>A0A1X7I6K6</accession>
<evidence type="ECO:0000256" key="2">
    <source>
        <dbReference type="ARBA" id="ARBA00009409"/>
    </source>
</evidence>
<keyword evidence="8 15" id="KW-0862">Zinc</keyword>
<keyword evidence="13 15" id="KW-0326">Glycosidase</keyword>
<dbReference type="STRING" id="1610489.SAMN06295981_0479"/>
<dbReference type="InterPro" id="IPR020629">
    <property type="entry name" value="FPG_Glyclase"/>
</dbReference>
<dbReference type="PROSITE" id="PS51068">
    <property type="entry name" value="FPG_CAT"/>
    <property type="match status" value="1"/>
</dbReference>
<evidence type="ECO:0000313" key="18">
    <source>
        <dbReference type="EMBL" id="SMG10149.1"/>
    </source>
</evidence>
<dbReference type="GO" id="GO:0006979">
    <property type="term" value="P:response to oxidative stress"/>
    <property type="evidence" value="ECO:0007669"/>
    <property type="project" value="UniProtKB-ARBA"/>
</dbReference>
<dbReference type="SUPFAM" id="SSF46946">
    <property type="entry name" value="S13-like H2TH domain"/>
    <property type="match status" value="1"/>
</dbReference>
<proteinExistence type="inferred from homology"/>
<protein>
    <recommendedName>
        <fullName evidence="15">Formamidopyrimidine-DNA glycosylase</fullName>
        <shortName evidence="15">Fapy-DNA glycosylase</shortName>
        <ecNumber evidence="15">3.2.2.23</ecNumber>
    </recommendedName>
    <alternativeName>
        <fullName evidence="15">DNA-(apurinic or apyrimidinic site) lyase MutM</fullName>
        <shortName evidence="15">AP lyase MutM</shortName>
        <ecNumber evidence="15">4.2.99.18</ecNumber>
    </alternativeName>
</protein>
<reference evidence="19" key="1">
    <citation type="submission" date="2017-04" db="EMBL/GenBank/DDBJ databases">
        <authorList>
            <person name="Varghese N."/>
            <person name="Submissions S."/>
        </authorList>
    </citation>
    <scope>NUCLEOTIDE SEQUENCE [LARGE SCALE GENOMIC DNA]</scope>
    <source>
        <strain evidence="19">VDS</strain>
    </source>
</reference>
<comment type="catalytic activity">
    <reaction evidence="1 15">
        <text>Hydrolysis of DNA containing ring-opened 7-methylguanine residues, releasing 2,6-diamino-4-hydroxy-5-(N-methyl)formamidopyrimidine.</text>
        <dbReference type="EC" id="3.2.2.23"/>
    </reaction>
</comment>
<keyword evidence="19" id="KW-1185">Reference proteome</keyword>
<evidence type="ECO:0000256" key="14">
    <source>
        <dbReference type="ARBA" id="ARBA00044632"/>
    </source>
</evidence>
<dbReference type="GO" id="GO:0140078">
    <property type="term" value="F:class I DNA-(apurinic or apyrimidinic site) endonuclease activity"/>
    <property type="evidence" value="ECO:0007669"/>
    <property type="project" value="UniProtKB-EC"/>
</dbReference>
<evidence type="ECO:0000256" key="12">
    <source>
        <dbReference type="ARBA" id="ARBA00023268"/>
    </source>
</evidence>
<dbReference type="RefSeq" id="WP_085548624.1">
    <property type="nucleotide sequence ID" value="NZ_FXAR01000001.1"/>
</dbReference>
<dbReference type="PANTHER" id="PTHR22993">
    <property type="entry name" value="FORMAMIDOPYRIMIDINE-DNA GLYCOSYLASE"/>
    <property type="match status" value="1"/>
</dbReference>
<dbReference type="Pfam" id="PF01149">
    <property type="entry name" value="Fapy_DNA_glyco"/>
    <property type="match status" value="1"/>
</dbReference>
<feature type="domain" description="FPG-type" evidence="16">
    <location>
        <begin position="234"/>
        <end position="268"/>
    </location>
</feature>
<feature type="active site" description="Schiff-base intermediate with DNA" evidence="15">
    <location>
        <position position="2"/>
    </location>
</feature>
<dbReference type="InterPro" id="IPR010979">
    <property type="entry name" value="Ribosomal_uS13-like_H2TH"/>
</dbReference>
<sequence>MPELPEVEVVRRGLEAHVLDGVFEDVEVLHPRANRGQDVPLADLLVGARITAVRRRGKYLWLDLGEDALYVHLGMSGQMLIGPTSSPHVRIRARVSGRDLNFVDQRTFGRWLYTPQVAGVPVPVAHIARDPLEADFDRVATARLIRRKRSAIKAVLLNQEVVSGIGNIYADEALWQAGIAPTRRASSLLQREAVALLDAAEEVMRRALAEGGTSFDSLYVNVNGESGYFSRSLNAYGREGEPCRRCGTPLRRIVVGGRSSHYCSECQH</sequence>
<dbReference type="InterPro" id="IPR000214">
    <property type="entry name" value="Znf_DNA_glyclase/AP_lyase"/>
</dbReference>
<comment type="cofactor">
    <cofactor evidence="15">
        <name>Zn(2+)</name>
        <dbReference type="ChEBI" id="CHEBI:29105"/>
    </cofactor>
    <text evidence="15">Binds 1 zinc ion per subunit.</text>
</comment>
<dbReference type="SMART" id="SM01232">
    <property type="entry name" value="H2TH"/>
    <property type="match status" value="1"/>
</dbReference>
<dbReference type="GO" id="GO:0006284">
    <property type="term" value="P:base-excision repair"/>
    <property type="evidence" value="ECO:0007669"/>
    <property type="project" value="InterPro"/>
</dbReference>
<dbReference type="InterPro" id="IPR015886">
    <property type="entry name" value="H2TH_FPG"/>
</dbReference>
<dbReference type="SMART" id="SM00898">
    <property type="entry name" value="Fapy_DNA_glyco"/>
    <property type="match status" value="1"/>
</dbReference>
<keyword evidence="4 15" id="KW-0479">Metal-binding</keyword>
<evidence type="ECO:0000256" key="5">
    <source>
        <dbReference type="ARBA" id="ARBA00022763"/>
    </source>
</evidence>
<dbReference type="InterPro" id="IPR010663">
    <property type="entry name" value="Znf_FPG/IleRS"/>
</dbReference>
<dbReference type="NCBIfam" id="TIGR00577">
    <property type="entry name" value="fpg"/>
    <property type="match status" value="1"/>
</dbReference>
<dbReference type="EC" id="3.2.2.23" evidence="15"/>
<feature type="binding site" evidence="15">
    <location>
        <position position="106"/>
    </location>
    <ligand>
        <name>DNA</name>
        <dbReference type="ChEBI" id="CHEBI:16991"/>
    </ligand>
</feature>
<keyword evidence="6 15" id="KW-0863">Zinc-finger</keyword>
<dbReference type="Proteomes" id="UP000193309">
    <property type="component" value="Unassembled WGS sequence"/>
</dbReference>
<dbReference type="GO" id="GO:0003684">
    <property type="term" value="F:damaged DNA binding"/>
    <property type="evidence" value="ECO:0007669"/>
    <property type="project" value="InterPro"/>
</dbReference>
<feature type="active site" description="Proton donor; for beta-elimination activity" evidence="15">
    <location>
        <position position="58"/>
    </location>
</feature>
<keyword evidence="12 15" id="KW-0511">Multifunctional enzyme</keyword>
<dbReference type="SUPFAM" id="SSF57716">
    <property type="entry name" value="Glucocorticoid receptor-like (DNA-binding domain)"/>
    <property type="match status" value="1"/>
</dbReference>
<feature type="active site" description="Proton donor" evidence="15">
    <location>
        <position position="3"/>
    </location>
</feature>
<evidence type="ECO:0000256" key="10">
    <source>
        <dbReference type="ARBA" id="ARBA00023204"/>
    </source>
</evidence>
<feature type="domain" description="Formamidopyrimidine-DNA glycosylase catalytic" evidence="17">
    <location>
        <begin position="2"/>
        <end position="109"/>
    </location>
</feature>
<comment type="function">
    <text evidence="15">Involved in base excision repair of DNA damaged by oxidation or by mutagenic agents. Acts as DNA glycosylase that recognizes and removes damaged bases. Has a preference for oxidized purines, such as 7,8-dihydro-8-oxoguanine (8-oxoG). Has AP (apurinic/apyrimidinic) lyase activity and introduces nicks in the DNA strand. Cleaves the DNA backbone by beta-delta elimination to generate a single-strand break at the site of the removed base with both 3'- and 5'-phosphates.</text>
</comment>
<keyword evidence="10 15" id="KW-0234">DNA repair</keyword>
<evidence type="ECO:0000256" key="7">
    <source>
        <dbReference type="ARBA" id="ARBA00022801"/>
    </source>
</evidence>
<evidence type="ECO:0000259" key="16">
    <source>
        <dbReference type="PROSITE" id="PS51066"/>
    </source>
</evidence>
<dbReference type="CDD" id="cd08966">
    <property type="entry name" value="EcFpg-like_N"/>
    <property type="match status" value="1"/>
</dbReference>
<evidence type="ECO:0000259" key="17">
    <source>
        <dbReference type="PROSITE" id="PS51068"/>
    </source>
</evidence>
<dbReference type="EMBL" id="FXAR01000001">
    <property type="protein sequence ID" value="SMG10149.1"/>
    <property type="molecule type" value="Genomic_DNA"/>
</dbReference>
<gene>
    <name evidence="15" type="primary">mutM</name>
    <name evidence="15" type="synonym">fpg</name>
    <name evidence="18" type="ORF">SAMN06295981_0479</name>
</gene>
<feature type="binding site" evidence="15">
    <location>
        <position position="148"/>
    </location>
    <ligand>
        <name>DNA</name>
        <dbReference type="ChEBI" id="CHEBI:16991"/>
    </ligand>
</feature>
<dbReference type="EC" id="4.2.99.18" evidence="15"/>
<comment type="similarity">
    <text evidence="2 15">Belongs to the FPG family.</text>
</comment>
<dbReference type="GO" id="GO:0003690">
    <property type="term" value="F:double-stranded DNA binding"/>
    <property type="evidence" value="ECO:0007669"/>
    <property type="project" value="UniProtKB-ARBA"/>
</dbReference>
<evidence type="ECO:0000256" key="15">
    <source>
        <dbReference type="HAMAP-Rule" id="MF_00103"/>
    </source>
</evidence>
<dbReference type="AlphaFoldDB" id="A0A1X7I6K6"/>
<dbReference type="InterPro" id="IPR035937">
    <property type="entry name" value="FPG_N"/>
</dbReference>
<feature type="binding site" evidence="15">
    <location>
        <position position="88"/>
    </location>
    <ligand>
        <name>DNA</name>
        <dbReference type="ChEBI" id="CHEBI:16991"/>
    </ligand>
</feature>
<name>A0A1X7I6K6_9CORY</name>
<evidence type="ECO:0000256" key="4">
    <source>
        <dbReference type="ARBA" id="ARBA00022723"/>
    </source>
</evidence>
<evidence type="ECO:0000256" key="6">
    <source>
        <dbReference type="ARBA" id="ARBA00022771"/>
    </source>
</evidence>